<dbReference type="Gene3D" id="3.40.50.2000">
    <property type="entry name" value="Glycogen Phosphorylase B"/>
    <property type="match status" value="2"/>
</dbReference>
<dbReference type="SUPFAM" id="SSF53756">
    <property type="entry name" value="UDP-Glycosyltransferase/glycogen phosphorylase"/>
    <property type="match status" value="1"/>
</dbReference>
<dbReference type="InterPro" id="IPR028098">
    <property type="entry name" value="Glyco_trans_4-like_N"/>
</dbReference>
<dbReference type="PANTHER" id="PTHR12526">
    <property type="entry name" value="GLYCOSYLTRANSFERASE"/>
    <property type="match status" value="1"/>
</dbReference>
<dbReference type="AlphaFoldDB" id="A0A0V9CW06"/>
<evidence type="ECO:0000259" key="3">
    <source>
        <dbReference type="Pfam" id="PF13477"/>
    </source>
</evidence>
<dbReference type="CDD" id="cd03808">
    <property type="entry name" value="GT4_CapM-like"/>
    <property type="match status" value="1"/>
</dbReference>
<keyword evidence="5" id="KW-0808">Transferase</keyword>
<dbReference type="GO" id="GO:1901135">
    <property type="term" value="P:carbohydrate derivative metabolic process"/>
    <property type="evidence" value="ECO:0007669"/>
    <property type="project" value="UniProtKB-ARBA"/>
</dbReference>
<organism evidence="4">
    <name type="scientific">Klebsiella pneumoniae</name>
    <dbReference type="NCBI Taxonomy" id="573"/>
    <lineage>
        <taxon>Bacteria</taxon>
        <taxon>Pseudomonadati</taxon>
        <taxon>Pseudomonadota</taxon>
        <taxon>Gammaproteobacteria</taxon>
        <taxon>Enterobacterales</taxon>
        <taxon>Enterobacteriaceae</taxon>
        <taxon>Klebsiella/Raoultella group</taxon>
        <taxon>Klebsiella</taxon>
        <taxon>Klebsiella pneumoniae complex</taxon>
    </lineage>
</organism>
<feature type="transmembrane region" description="Helical" evidence="1">
    <location>
        <begin position="100"/>
        <end position="120"/>
    </location>
</feature>
<dbReference type="PANTHER" id="PTHR12526:SF638">
    <property type="entry name" value="SPORE COAT PROTEIN SA"/>
    <property type="match status" value="1"/>
</dbReference>
<dbReference type="RefSeq" id="WP_004189158.1">
    <property type="nucleotide sequence ID" value="NZ_AP024173.1"/>
</dbReference>
<reference evidence="5 6" key="3">
    <citation type="submission" date="2019-03" db="EMBL/GenBank/DDBJ databases">
        <authorList>
            <consortium name="Pathogen Informatics"/>
        </authorList>
    </citation>
    <scope>NUCLEOTIDE SEQUENCE [LARGE SCALE GENOMIC DNA]</scope>
    <source>
        <strain evidence="5 6">5012STDY7626430</strain>
    </source>
</reference>
<proteinExistence type="predicted"/>
<feature type="domain" description="Glycosyltransferase subfamily 4-like N-terminal" evidence="3">
    <location>
        <begin position="2"/>
        <end position="120"/>
    </location>
</feature>
<dbReference type="EMBL" id="KU310493">
    <property type="protein sequence ID" value="ALX35081.1"/>
    <property type="molecule type" value="Genomic_DNA"/>
</dbReference>
<evidence type="ECO:0000256" key="1">
    <source>
        <dbReference type="SAM" id="Phobius"/>
    </source>
</evidence>
<keyword evidence="1" id="KW-0812">Transmembrane</keyword>
<evidence type="ECO:0000313" key="5">
    <source>
        <dbReference type="EMBL" id="VGK81424.1"/>
    </source>
</evidence>
<feature type="domain" description="Glycosyl transferase family 1" evidence="2">
    <location>
        <begin position="194"/>
        <end position="348"/>
    </location>
</feature>
<dbReference type="PATRIC" id="fig|573.1372.peg.5694"/>
<dbReference type="InterPro" id="IPR001296">
    <property type="entry name" value="Glyco_trans_1"/>
</dbReference>
<evidence type="ECO:0000313" key="6">
    <source>
        <dbReference type="Proteomes" id="UP000376235"/>
    </source>
</evidence>
<dbReference type="Pfam" id="PF00534">
    <property type="entry name" value="Glycos_transf_1"/>
    <property type="match status" value="1"/>
</dbReference>
<evidence type="ECO:0000259" key="2">
    <source>
        <dbReference type="Pfam" id="PF00534"/>
    </source>
</evidence>
<keyword evidence="1" id="KW-0472">Membrane</keyword>
<evidence type="ECO:0000313" key="4">
    <source>
        <dbReference type="EMBL" id="ALX35081.1"/>
    </source>
</evidence>
<reference evidence="4" key="2">
    <citation type="journal article" date="2016" name="J. Clin. Microbiol.">
        <title>Rapid and Accurate Determination of Lipopolysaccharide O-Antigen Types in Klebsiella pneumoniae with a Novel PCR-Based O-Genotyping Method.</title>
        <authorList>
            <person name="Fang C.T."/>
            <person name="Shih Y.J."/>
            <person name="Cheong C.M."/>
            <person name="Yi W.C."/>
        </authorList>
    </citation>
    <scope>NUCLEOTIDE SEQUENCE</scope>
    <source>
        <strain evidence="4">Mich. 61</strain>
    </source>
</reference>
<protein>
    <submittedName>
        <fullName evidence="5">Glycosyl transferase</fullName>
    </submittedName>
</protein>
<gene>
    <name evidence="5" type="ORF">SAMEA4873632_01981</name>
</gene>
<dbReference type="Proteomes" id="UP000376235">
    <property type="component" value="Unassembled WGS sequence"/>
</dbReference>
<feature type="transmembrane region" description="Helical" evidence="1">
    <location>
        <begin position="126"/>
        <end position="145"/>
    </location>
</feature>
<keyword evidence="1" id="KW-1133">Transmembrane helix</keyword>
<name>A0A0V9CW06_KLEPN</name>
<sequence length="381" mass="43616">MRIVYFVNAAWYFELHWLDRSEAAISKGYEVHLVSNFADDAIKNNLEKKGIKCWDIELNRFSKNVFKNISIFTAFRKICKQIKPDLIHLITIKPILFGGLYARVAGIPFVVSFVGLGRLFGNKRGWLNKFIFNSVLSIYSLLLSAKSPAQVIFEHNADFAELNKYIKFDENNIHIIEGAGVDRFRFSYQPEPTQNNFSVLFASRLLWSKGLGEVVEAIGKVKQNENNTTLYVAGILDDKDPDRIELDQILQWEKEGKIIWLGRRDDIQNLIRNSHVVILPTKYSEGVPRIIIEACAMGRSCIVGNVPGCKAIIKDNFNGCVLKTHSASEIAEKIEYLRDNMEIRKKFGLRSAEIVKERFSKEIVIDKTLCVYNKILSTTKR</sequence>
<dbReference type="Pfam" id="PF13477">
    <property type="entry name" value="Glyco_trans_4_2"/>
    <property type="match status" value="1"/>
</dbReference>
<dbReference type="EMBL" id="CAAHCC010000003">
    <property type="protein sequence ID" value="VGK81424.1"/>
    <property type="molecule type" value="Genomic_DNA"/>
</dbReference>
<dbReference type="GO" id="GO:0016757">
    <property type="term" value="F:glycosyltransferase activity"/>
    <property type="evidence" value="ECO:0007669"/>
    <property type="project" value="InterPro"/>
</dbReference>
<accession>A0A0V9CW06</accession>
<reference evidence="4" key="1">
    <citation type="submission" date="2015-12" db="EMBL/GenBank/DDBJ databases">
        <authorList>
            <person name="Shamseldin A."/>
            <person name="Moawad H."/>
            <person name="Abd El-Rahim W.M."/>
            <person name="Sadowsky M.J."/>
        </authorList>
    </citation>
    <scope>NUCLEOTIDE SEQUENCE</scope>
    <source>
        <strain evidence="4">Mich. 61</strain>
    </source>
</reference>